<name>A0ABX9KG28_9FUSO</name>
<dbReference type="SUPFAM" id="SSF89623">
    <property type="entry name" value="Ribose/Galactose isomerase RpiB/AlsB"/>
    <property type="match status" value="1"/>
</dbReference>
<dbReference type="NCBIfam" id="TIGR01120">
    <property type="entry name" value="rpiB"/>
    <property type="match status" value="1"/>
</dbReference>
<evidence type="ECO:0000256" key="1">
    <source>
        <dbReference type="ARBA" id="ARBA00008754"/>
    </source>
</evidence>
<proteinExistence type="inferred from homology"/>
<gene>
    <name evidence="3" type="primary">rpiB</name>
    <name evidence="3" type="ORF">DYH56_10300</name>
</gene>
<dbReference type="EC" id="5.3.1.6" evidence="3"/>
<keyword evidence="4" id="KW-1185">Reference proteome</keyword>
<dbReference type="NCBIfam" id="NF004051">
    <property type="entry name" value="PRK05571.1"/>
    <property type="match status" value="1"/>
</dbReference>
<dbReference type="Gene3D" id="3.40.1400.10">
    <property type="entry name" value="Sugar-phosphate isomerase, RpiB/LacA/LacB"/>
    <property type="match status" value="1"/>
</dbReference>
<evidence type="ECO:0000313" key="3">
    <source>
        <dbReference type="EMBL" id="REI40685.1"/>
    </source>
</evidence>
<evidence type="ECO:0000256" key="2">
    <source>
        <dbReference type="ARBA" id="ARBA00023235"/>
    </source>
</evidence>
<dbReference type="PANTHER" id="PTHR30345:SF0">
    <property type="entry name" value="DNA DAMAGE-REPAIR_TOLERATION PROTEIN DRT102"/>
    <property type="match status" value="1"/>
</dbReference>
<comment type="similarity">
    <text evidence="1">Belongs to the LacAB/RpiB family.</text>
</comment>
<protein>
    <submittedName>
        <fullName evidence="3">Ribose 5-phosphate isomerase B</fullName>
        <ecNumber evidence="3">5.3.1.6</ecNumber>
    </submittedName>
</protein>
<dbReference type="EMBL" id="QUAJ01000017">
    <property type="protein sequence ID" value="REI40685.1"/>
    <property type="molecule type" value="Genomic_DNA"/>
</dbReference>
<dbReference type="InterPro" id="IPR036569">
    <property type="entry name" value="RpiB_LacA_LacB_sf"/>
</dbReference>
<dbReference type="GO" id="GO:0004751">
    <property type="term" value="F:ribose-5-phosphate isomerase activity"/>
    <property type="evidence" value="ECO:0007669"/>
    <property type="project" value="UniProtKB-EC"/>
</dbReference>
<reference evidence="3 4" key="1">
    <citation type="submission" date="2018-08" db="EMBL/GenBank/DDBJ databases">
        <title>Draft genome sequence of Psychrilyobacter sp. strain SD5 isolated from Black Sea water.</title>
        <authorList>
            <person name="Yadav S."/>
            <person name="Villanueva L."/>
            <person name="Damste J.S.S."/>
        </authorList>
    </citation>
    <scope>NUCLEOTIDE SEQUENCE [LARGE SCALE GENOMIC DNA]</scope>
    <source>
        <strain evidence="3 4">SD5</strain>
    </source>
</reference>
<evidence type="ECO:0000313" key="4">
    <source>
        <dbReference type="Proteomes" id="UP000263486"/>
    </source>
</evidence>
<comment type="caution">
    <text evidence="3">The sequence shown here is derived from an EMBL/GenBank/DDBJ whole genome shotgun (WGS) entry which is preliminary data.</text>
</comment>
<dbReference type="Pfam" id="PF02502">
    <property type="entry name" value="LacAB_rpiB"/>
    <property type="match status" value="1"/>
</dbReference>
<dbReference type="InterPro" id="IPR004785">
    <property type="entry name" value="RpiB"/>
</dbReference>
<sequence>MKIAIGSDHGGFELKEKVIKFLTGNGYEVLDLGCNSMDSVDYPKYGRLVGEAVIEKKADKGIVICGTGIGISIAANKVKGVRAALCTNTTMARLTREHNNANVLSMGARMVGDILALEMVDVFLTTEFEGGRHQKRIDQLEG</sequence>
<accession>A0ABX9KG28</accession>
<dbReference type="NCBIfam" id="TIGR00689">
    <property type="entry name" value="rpiB_lacA_lacB"/>
    <property type="match status" value="1"/>
</dbReference>
<dbReference type="InterPro" id="IPR003500">
    <property type="entry name" value="RpiB_LacA_LacB"/>
</dbReference>
<dbReference type="Proteomes" id="UP000263486">
    <property type="component" value="Unassembled WGS sequence"/>
</dbReference>
<dbReference type="PIRSF" id="PIRSF005384">
    <property type="entry name" value="RpiB_LacA_B"/>
    <property type="match status" value="1"/>
</dbReference>
<dbReference type="RefSeq" id="WP_114642784.1">
    <property type="nucleotide sequence ID" value="NZ_JAACIO010000025.1"/>
</dbReference>
<organism evidence="3 4">
    <name type="scientific">Psychrilyobacter piezotolerans</name>
    <dbReference type="NCBI Taxonomy" id="2293438"/>
    <lineage>
        <taxon>Bacteria</taxon>
        <taxon>Fusobacteriati</taxon>
        <taxon>Fusobacteriota</taxon>
        <taxon>Fusobacteriia</taxon>
        <taxon>Fusobacteriales</taxon>
        <taxon>Fusobacteriaceae</taxon>
        <taxon>Psychrilyobacter</taxon>
    </lineage>
</organism>
<keyword evidence="2 3" id="KW-0413">Isomerase</keyword>
<dbReference type="PANTHER" id="PTHR30345">
    <property type="entry name" value="RIBOSE-5-PHOSPHATE ISOMERASE B"/>
    <property type="match status" value="1"/>
</dbReference>